<sequence>MRDEVEKISMQRHSNTAFKASLCITEDREAKSAYVMVRNGKLKWQINSLVLFLDKNNTPYITSKFFFDTCYMEQAGVPGPLQPEAVTLDSNNLSFKRNIQRKLEEYIQNWVVFDIRDESKSDVSIIESATEDENKPIHDIITLEEIKPTLKDNTIGKVDLLIYDKFDYIK</sequence>
<proteinExistence type="predicted"/>
<dbReference type="Proteomes" id="UP000507470">
    <property type="component" value="Unassembled WGS sequence"/>
</dbReference>
<accession>A0A6J8E703</accession>
<name>A0A6J8E703_MYTCO</name>
<keyword evidence="2" id="KW-1185">Reference proteome</keyword>
<organism evidence="1 2">
    <name type="scientific">Mytilus coruscus</name>
    <name type="common">Sea mussel</name>
    <dbReference type="NCBI Taxonomy" id="42192"/>
    <lineage>
        <taxon>Eukaryota</taxon>
        <taxon>Metazoa</taxon>
        <taxon>Spiralia</taxon>
        <taxon>Lophotrochozoa</taxon>
        <taxon>Mollusca</taxon>
        <taxon>Bivalvia</taxon>
        <taxon>Autobranchia</taxon>
        <taxon>Pteriomorphia</taxon>
        <taxon>Mytilida</taxon>
        <taxon>Mytiloidea</taxon>
        <taxon>Mytilidae</taxon>
        <taxon>Mytilinae</taxon>
        <taxon>Mytilus</taxon>
    </lineage>
</organism>
<dbReference type="OrthoDB" id="6112511at2759"/>
<protein>
    <submittedName>
        <fullName evidence="1">Uncharacterized protein</fullName>
    </submittedName>
</protein>
<evidence type="ECO:0000313" key="1">
    <source>
        <dbReference type="EMBL" id="CAC5415813.1"/>
    </source>
</evidence>
<dbReference type="AlphaFoldDB" id="A0A6J8E703"/>
<evidence type="ECO:0000313" key="2">
    <source>
        <dbReference type="Proteomes" id="UP000507470"/>
    </source>
</evidence>
<dbReference type="EMBL" id="CACVKT020008520">
    <property type="protein sequence ID" value="CAC5415813.1"/>
    <property type="molecule type" value="Genomic_DNA"/>
</dbReference>
<reference evidence="1 2" key="1">
    <citation type="submission" date="2020-06" db="EMBL/GenBank/DDBJ databases">
        <authorList>
            <person name="Li R."/>
            <person name="Bekaert M."/>
        </authorList>
    </citation>
    <scope>NUCLEOTIDE SEQUENCE [LARGE SCALE GENOMIC DNA]</scope>
    <source>
        <strain evidence="2">wild</strain>
    </source>
</reference>
<gene>
    <name evidence="1" type="ORF">MCOR_48481</name>
</gene>